<dbReference type="InterPro" id="IPR055348">
    <property type="entry name" value="DctQ"/>
</dbReference>
<feature type="transmembrane region" description="Helical" evidence="9">
    <location>
        <begin position="133"/>
        <end position="155"/>
    </location>
</feature>
<evidence type="ECO:0000256" key="8">
    <source>
        <dbReference type="ARBA" id="ARBA00038436"/>
    </source>
</evidence>
<dbReference type="Pfam" id="PF04290">
    <property type="entry name" value="DctQ"/>
    <property type="match status" value="1"/>
</dbReference>
<dbReference type="InterPro" id="IPR007387">
    <property type="entry name" value="TRAP_DctQ"/>
</dbReference>
<reference evidence="11 12" key="1">
    <citation type="submission" date="2019-05" db="EMBL/GenBank/DDBJ databases">
        <title>Genome sequences of Thalassotalea litorea 1K03283.</title>
        <authorList>
            <person name="Zhang D."/>
        </authorList>
    </citation>
    <scope>NUCLEOTIDE SEQUENCE [LARGE SCALE GENOMIC DNA]</scope>
    <source>
        <strain evidence="11 12">MCCC 1K03283</strain>
    </source>
</reference>
<accession>A0A5R9IKC4</accession>
<dbReference type="GO" id="GO:0005886">
    <property type="term" value="C:plasma membrane"/>
    <property type="evidence" value="ECO:0007669"/>
    <property type="project" value="UniProtKB-SubCell"/>
</dbReference>
<keyword evidence="4 9" id="KW-0997">Cell inner membrane</keyword>
<name>A0A5R9IKC4_9GAMM</name>
<dbReference type="OrthoDB" id="2085311at2"/>
<dbReference type="PANTHER" id="PTHR35011:SF2">
    <property type="entry name" value="2,3-DIKETO-L-GULONATE TRAP TRANSPORTER SMALL PERMEASE PROTEIN YIAM"/>
    <property type="match status" value="1"/>
</dbReference>
<evidence type="ECO:0000256" key="7">
    <source>
        <dbReference type="ARBA" id="ARBA00023136"/>
    </source>
</evidence>
<keyword evidence="2 9" id="KW-0813">Transport</keyword>
<evidence type="ECO:0000256" key="9">
    <source>
        <dbReference type="RuleBase" id="RU369079"/>
    </source>
</evidence>
<comment type="subunit">
    <text evidence="9">The complex comprises the extracytoplasmic solute receptor protein and the two transmembrane proteins.</text>
</comment>
<keyword evidence="6 9" id="KW-1133">Transmembrane helix</keyword>
<feature type="domain" description="Tripartite ATP-independent periplasmic transporters DctQ component" evidence="10">
    <location>
        <begin position="26"/>
        <end position="150"/>
    </location>
</feature>
<feature type="transmembrane region" description="Helical" evidence="9">
    <location>
        <begin position="12"/>
        <end position="35"/>
    </location>
</feature>
<evidence type="ECO:0000256" key="1">
    <source>
        <dbReference type="ARBA" id="ARBA00004429"/>
    </source>
</evidence>
<dbReference type="EMBL" id="VCBC01000006">
    <property type="protein sequence ID" value="TLU65742.1"/>
    <property type="molecule type" value="Genomic_DNA"/>
</dbReference>
<gene>
    <name evidence="11" type="ORF">FE810_07430</name>
</gene>
<comment type="function">
    <text evidence="9">Part of the tripartite ATP-independent periplasmic (TRAP) transport system.</text>
</comment>
<feature type="transmembrane region" description="Helical" evidence="9">
    <location>
        <begin position="50"/>
        <end position="69"/>
    </location>
</feature>
<evidence type="ECO:0000313" key="12">
    <source>
        <dbReference type="Proteomes" id="UP000307790"/>
    </source>
</evidence>
<feature type="transmembrane region" description="Helical" evidence="9">
    <location>
        <begin position="90"/>
        <end position="113"/>
    </location>
</feature>
<comment type="similarity">
    <text evidence="8 9">Belongs to the TRAP transporter small permease family.</text>
</comment>
<dbReference type="Proteomes" id="UP000307790">
    <property type="component" value="Unassembled WGS sequence"/>
</dbReference>
<organism evidence="11 12">
    <name type="scientific">Thalassotalea litorea</name>
    <dbReference type="NCBI Taxonomy" id="2020715"/>
    <lineage>
        <taxon>Bacteria</taxon>
        <taxon>Pseudomonadati</taxon>
        <taxon>Pseudomonadota</taxon>
        <taxon>Gammaproteobacteria</taxon>
        <taxon>Alteromonadales</taxon>
        <taxon>Colwelliaceae</taxon>
        <taxon>Thalassotalea</taxon>
    </lineage>
</organism>
<evidence type="ECO:0000313" key="11">
    <source>
        <dbReference type="EMBL" id="TLU65742.1"/>
    </source>
</evidence>
<dbReference type="AlphaFoldDB" id="A0A5R9IKC4"/>
<comment type="subcellular location">
    <subcellularLocation>
        <location evidence="1 9">Cell inner membrane</location>
        <topology evidence="1 9">Multi-pass membrane protein</topology>
    </subcellularLocation>
</comment>
<keyword evidence="7 9" id="KW-0472">Membrane</keyword>
<evidence type="ECO:0000256" key="4">
    <source>
        <dbReference type="ARBA" id="ARBA00022519"/>
    </source>
</evidence>
<evidence type="ECO:0000256" key="2">
    <source>
        <dbReference type="ARBA" id="ARBA00022448"/>
    </source>
</evidence>
<dbReference type="RefSeq" id="WP_138319403.1">
    <property type="nucleotide sequence ID" value="NZ_VCBC01000006.1"/>
</dbReference>
<dbReference type="GO" id="GO:0022857">
    <property type="term" value="F:transmembrane transporter activity"/>
    <property type="evidence" value="ECO:0007669"/>
    <property type="project" value="UniProtKB-UniRule"/>
</dbReference>
<dbReference type="GO" id="GO:0015740">
    <property type="term" value="P:C4-dicarboxylate transport"/>
    <property type="evidence" value="ECO:0007669"/>
    <property type="project" value="TreeGrafter"/>
</dbReference>
<keyword evidence="3" id="KW-1003">Cell membrane</keyword>
<protein>
    <recommendedName>
        <fullName evidence="9">TRAP transporter small permease protein</fullName>
    </recommendedName>
</protein>
<keyword evidence="12" id="KW-1185">Reference proteome</keyword>
<sequence length="178" mass="20016">MKWLDLSIEVINTLLRGLLAVMMTLLVLVVTWQVLTRFILPQPSSFTEEMARFLLIWVSLLGGAYAYRLHSHLGFDLLVRNLPPKKAITLYRFCCLLVAIFAILVLIVGGSNLVSLTWSLGQNSPVLNVPMAAIYSVLPLSGVLFLIYSLFFFIYADHHAPSLRREVSVDHREGNAND</sequence>
<evidence type="ECO:0000256" key="5">
    <source>
        <dbReference type="ARBA" id="ARBA00022692"/>
    </source>
</evidence>
<keyword evidence="5 9" id="KW-0812">Transmembrane</keyword>
<proteinExistence type="inferred from homology"/>
<dbReference type="PANTHER" id="PTHR35011">
    <property type="entry name" value="2,3-DIKETO-L-GULONATE TRAP TRANSPORTER SMALL PERMEASE PROTEIN YIAM"/>
    <property type="match status" value="1"/>
</dbReference>
<evidence type="ECO:0000256" key="6">
    <source>
        <dbReference type="ARBA" id="ARBA00022989"/>
    </source>
</evidence>
<comment type="caution">
    <text evidence="11">The sequence shown here is derived from an EMBL/GenBank/DDBJ whole genome shotgun (WGS) entry which is preliminary data.</text>
</comment>
<evidence type="ECO:0000256" key="3">
    <source>
        <dbReference type="ARBA" id="ARBA00022475"/>
    </source>
</evidence>
<evidence type="ECO:0000259" key="10">
    <source>
        <dbReference type="Pfam" id="PF04290"/>
    </source>
</evidence>